<evidence type="ECO:0000313" key="2">
    <source>
        <dbReference type="EMBL" id="NHZ81355.1"/>
    </source>
</evidence>
<dbReference type="InterPro" id="IPR008701">
    <property type="entry name" value="NPP1"/>
</dbReference>
<accession>A0ABX0NJ51</accession>
<dbReference type="Pfam" id="PF05630">
    <property type="entry name" value="NPP1"/>
    <property type="match status" value="1"/>
</dbReference>
<reference evidence="2 3" key="1">
    <citation type="submission" date="2019-10" db="EMBL/GenBank/DDBJ databases">
        <title>Taxonomy of Antarctic Massilia spp.: description of Massilia rubra sp. nov., Massilia aquatica sp. nov., Massilia mucilaginosa sp. nov., Massilia frigida sp. nov. isolated from streams, lakes and regoliths.</title>
        <authorList>
            <person name="Holochova P."/>
            <person name="Sedlacek I."/>
            <person name="Kralova S."/>
            <person name="Maslanova I."/>
            <person name="Busse H.-J."/>
            <person name="Stankova E."/>
            <person name="Vrbovska V."/>
            <person name="Kovarovic V."/>
            <person name="Bartak M."/>
            <person name="Svec P."/>
            <person name="Pantucek R."/>
        </authorList>
    </citation>
    <scope>NUCLEOTIDE SEQUENCE [LARGE SCALE GENOMIC DNA]</scope>
    <source>
        <strain evidence="2 3">CCM 8695</strain>
    </source>
</reference>
<protein>
    <submittedName>
        <fullName evidence="2">Sugar-binding protein</fullName>
    </submittedName>
</protein>
<keyword evidence="3" id="KW-1185">Reference proteome</keyword>
<evidence type="ECO:0000256" key="1">
    <source>
        <dbReference type="SAM" id="SignalP"/>
    </source>
</evidence>
<dbReference type="PANTHER" id="PTHR33657">
    <property type="entry name" value="DOMAIN PROTEIN, PUTATIVE (AFU_ORTHOLOGUE AFUA_5G00600)-RELATED"/>
    <property type="match status" value="1"/>
</dbReference>
<feature type="signal peptide" evidence="1">
    <location>
        <begin position="1"/>
        <end position="33"/>
    </location>
</feature>
<proteinExistence type="predicted"/>
<dbReference type="Proteomes" id="UP000621455">
    <property type="component" value="Unassembled WGS sequence"/>
</dbReference>
<comment type="caution">
    <text evidence="2">The sequence shown here is derived from an EMBL/GenBank/DDBJ whole genome shotgun (WGS) entry which is preliminary data.</text>
</comment>
<dbReference type="RefSeq" id="WP_167088684.1">
    <property type="nucleotide sequence ID" value="NZ_WHJG01000020.1"/>
</dbReference>
<dbReference type="PIRSF" id="PIRSF029958">
    <property type="entry name" value="Necrosis-inducing_protein"/>
    <property type="match status" value="1"/>
</dbReference>
<name>A0ABX0NJ51_9BURK</name>
<evidence type="ECO:0000313" key="3">
    <source>
        <dbReference type="Proteomes" id="UP000621455"/>
    </source>
</evidence>
<gene>
    <name evidence="2" type="ORF">F2P44_19040</name>
</gene>
<keyword evidence="1" id="KW-0732">Signal</keyword>
<feature type="chain" id="PRO_5047346931" evidence="1">
    <location>
        <begin position="34"/>
        <end position="323"/>
    </location>
</feature>
<sequence length="323" mass="36564">MKRKTISVNPKKSTWLKAALASCIAFNALAAHADDFPKWNAAITKYNEKQVRNFHPAFDFDSDGCYAATPFHRNEHLRQNPGKSATGSVHGGCRDADWTVYANTVHRQLCRASIEGADKIERCAHFYELYFEKDQAIGLSFLGGHRHDVETVIVWTGKVNDQADFISHVSTSAHGKYTTRAIGQLQTQNGHPLVVYHKDGALTHAFRFANAEDKKRVEFLGNWGEFYAPDIISHYSAVPDWNSDETVRYQANRDYRLALEASNFGSASFKTRNDSDFANAANNNVPRSDAFWQHASFSLDDVWSTRANEFKANYPQTYLQIRE</sequence>
<dbReference type="EMBL" id="WHJG01000020">
    <property type="protein sequence ID" value="NHZ81355.1"/>
    <property type="molecule type" value="Genomic_DNA"/>
</dbReference>
<dbReference type="PANTHER" id="PTHR33657:SF6">
    <property type="entry name" value="SECRETED PROTEIN"/>
    <property type="match status" value="1"/>
</dbReference>
<organism evidence="2 3">
    <name type="scientific">Massilia frigida</name>
    <dbReference type="NCBI Taxonomy" id="2609281"/>
    <lineage>
        <taxon>Bacteria</taxon>
        <taxon>Pseudomonadati</taxon>
        <taxon>Pseudomonadota</taxon>
        <taxon>Betaproteobacteria</taxon>
        <taxon>Burkholderiales</taxon>
        <taxon>Oxalobacteraceae</taxon>
        <taxon>Telluria group</taxon>
        <taxon>Massilia</taxon>
    </lineage>
</organism>